<name>A0A8H8DLM6_9FUNG</name>
<proteinExistence type="predicted"/>
<accession>A0A8H8DLM6</accession>
<sequence>MCAFVPIFARVPGQHANPVRGRRRQIAQAWDTLRCIGQGDGASTDVAYKTKRCTTSFARDLQRDHCRGEPSSADARSDRYWPKCSEHACGRHPCFVTPRG</sequence>
<organism evidence="1 2">
    <name type="scientific">Olpidium bornovanus</name>
    <dbReference type="NCBI Taxonomy" id="278681"/>
    <lineage>
        <taxon>Eukaryota</taxon>
        <taxon>Fungi</taxon>
        <taxon>Fungi incertae sedis</taxon>
        <taxon>Olpidiomycota</taxon>
        <taxon>Olpidiomycotina</taxon>
        <taxon>Olpidiomycetes</taxon>
        <taxon>Olpidiales</taxon>
        <taxon>Olpidiaceae</taxon>
        <taxon>Olpidium</taxon>
    </lineage>
</organism>
<dbReference type="Proteomes" id="UP000673691">
    <property type="component" value="Unassembled WGS sequence"/>
</dbReference>
<protein>
    <submittedName>
        <fullName evidence="1">Uncharacterized protein</fullName>
    </submittedName>
</protein>
<gene>
    <name evidence="1" type="ORF">BJ554DRAFT_5283</name>
</gene>
<evidence type="ECO:0000313" key="2">
    <source>
        <dbReference type="Proteomes" id="UP000673691"/>
    </source>
</evidence>
<comment type="caution">
    <text evidence="1">The sequence shown here is derived from an EMBL/GenBank/DDBJ whole genome shotgun (WGS) entry which is preliminary data.</text>
</comment>
<evidence type="ECO:0000313" key="1">
    <source>
        <dbReference type="EMBL" id="KAG5462397.1"/>
    </source>
</evidence>
<keyword evidence="2" id="KW-1185">Reference proteome</keyword>
<reference evidence="1 2" key="1">
    <citation type="journal article" name="Sci. Rep.">
        <title>Genome-scale phylogenetic analyses confirm Olpidium as the closest living zoosporic fungus to the non-flagellated, terrestrial fungi.</title>
        <authorList>
            <person name="Chang Y."/>
            <person name="Rochon D."/>
            <person name="Sekimoto S."/>
            <person name="Wang Y."/>
            <person name="Chovatia M."/>
            <person name="Sandor L."/>
            <person name="Salamov A."/>
            <person name="Grigoriev I.V."/>
            <person name="Stajich J.E."/>
            <person name="Spatafora J.W."/>
        </authorList>
    </citation>
    <scope>NUCLEOTIDE SEQUENCE [LARGE SCALE GENOMIC DNA]</scope>
    <source>
        <strain evidence="1">S191</strain>
    </source>
</reference>
<dbReference type="EMBL" id="JAEFCI010002191">
    <property type="protein sequence ID" value="KAG5462397.1"/>
    <property type="molecule type" value="Genomic_DNA"/>
</dbReference>
<dbReference type="AlphaFoldDB" id="A0A8H8DLM6"/>